<evidence type="ECO:0000313" key="3">
    <source>
        <dbReference type="Proteomes" id="UP000054538"/>
    </source>
</evidence>
<reference evidence="2 3" key="1">
    <citation type="submission" date="2014-04" db="EMBL/GenBank/DDBJ databases">
        <authorList>
            <consortium name="DOE Joint Genome Institute"/>
            <person name="Kuo A."/>
            <person name="Kohler A."/>
            <person name="Jargeat P."/>
            <person name="Nagy L.G."/>
            <person name="Floudas D."/>
            <person name="Copeland A."/>
            <person name="Barry K.W."/>
            <person name="Cichocki N."/>
            <person name="Veneault-Fourrey C."/>
            <person name="LaButti K."/>
            <person name="Lindquist E.A."/>
            <person name="Lipzen A."/>
            <person name="Lundell T."/>
            <person name="Morin E."/>
            <person name="Murat C."/>
            <person name="Sun H."/>
            <person name="Tunlid A."/>
            <person name="Henrissat B."/>
            <person name="Grigoriev I.V."/>
            <person name="Hibbett D.S."/>
            <person name="Martin F."/>
            <person name="Nordberg H.P."/>
            <person name="Cantor M.N."/>
            <person name="Hua S.X."/>
        </authorList>
    </citation>
    <scope>NUCLEOTIDE SEQUENCE [LARGE SCALE GENOMIC DNA]</scope>
    <source>
        <strain evidence="2 3">Ve08.2h10</strain>
    </source>
</reference>
<dbReference type="InParanoid" id="A0A0D0BT57"/>
<feature type="compositionally biased region" description="Acidic residues" evidence="1">
    <location>
        <begin position="9"/>
        <end position="27"/>
    </location>
</feature>
<protein>
    <submittedName>
        <fullName evidence="2">Uncharacterized protein</fullName>
    </submittedName>
</protein>
<evidence type="ECO:0000313" key="2">
    <source>
        <dbReference type="EMBL" id="KIK74622.1"/>
    </source>
</evidence>
<sequence>MIEYNPYNEDSEEQTTDINEYPDDSETEISDFSKDFTHFMAIMLSIKGSRPIPYHTSVLTGTGWVLELLNGHPE</sequence>
<keyword evidence="3" id="KW-1185">Reference proteome</keyword>
<accession>A0A0D0BT57</accession>
<proteinExistence type="predicted"/>
<evidence type="ECO:0000256" key="1">
    <source>
        <dbReference type="SAM" id="MobiDB-lite"/>
    </source>
</evidence>
<name>A0A0D0BT57_9AGAM</name>
<feature type="region of interest" description="Disordered" evidence="1">
    <location>
        <begin position="1"/>
        <end position="27"/>
    </location>
</feature>
<dbReference type="HOGENOM" id="CLU_185478_0_0_1"/>
<gene>
    <name evidence="2" type="ORF">PAXRUDRAFT_19691</name>
</gene>
<organism evidence="2 3">
    <name type="scientific">Paxillus rubicundulus Ve08.2h10</name>
    <dbReference type="NCBI Taxonomy" id="930991"/>
    <lineage>
        <taxon>Eukaryota</taxon>
        <taxon>Fungi</taxon>
        <taxon>Dikarya</taxon>
        <taxon>Basidiomycota</taxon>
        <taxon>Agaricomycotina</taxon>
        <taxon>Agaricomycetes</taxon>
        <taxon>Agaricomycetidae</taxon>
        <taxon>Boletales</taxon>
        <taxon>Paxilineae</taxon>
        <taxon>Paxillaceae</taxon>
        <taxon>Paxillus</taxon>
    </lineage>
</organism>
<reference evidence="3" key="2">
    <citation type="submission" date="2015-01" db="EMBL/GenBank/DDBJ databases">
        <title>Evolutionary Origins and Diversification of the Mycorrhizal Mutualists.</title>
        <authorList>
            <consortium name="DOE Joint Genome Institute"/>
            <consortium name="Mycorrhizal Genomics Consortium"/>
            <person name="Kohler A."/>
            <person name="Kuo A."/>
            <person name="Nagy L.G."/>
            <person name="Floudas D."/>
            <person name="Copeland A."/>
            <person name="Barry K.W."/>
            <person name="Cichocki N."/>
            <person name="Veneault-Fourrey C."/>
            <person name="LaButti K."/>
            <person name="Lindquist E.A."/>
            <person name="Lipzen A."/>
            <person name="Lundell T."/>
            <person name="Morin E."/>
            <person name="Murat C."/>
            <person name="Riley R."/>
            <person name="Ohm R."/>
            <person name="Sun H."/>
            <person name="Tunlid A."/>
            <person name="Henrissat B."/>
            <person name="Grigoriev I.V."/>
            <person name="Hibbett D.S."/>
            <person name="Martin F."/>
        </authorList>
    </citation>
    <scope>NUCLEOTIDE SEQUENCE [LARGE SCALE GENOMIC DNA]</scope>
    <source>
        <strain evidence="3">Ve08.2h10</strain>
    </source>
</reference>
<dbReference type="EMBL" id="KN828698">
    <property type="protein sequence ID" value="KIK74622.1"/>
    <property type="molecule type" value="Genomic_DNA"/>
</dbReference>
<dbReference type="Proteomes" id="UP000054538">
    <property type="component" value="Unassembled WGS sequence"/>
</dbReference>
<dbReference type="AlphaFoldDB" id="A0A0D0BT57"/>